<dbReference type="EMBL" id="AP028907">
    <property type="protein sequence ID" value="BES81805.1"/>
    <property type="molecule type" value="Genomic_DNA"/>
</dbReference>
<accession>A0ABM8IW62</accession>
<sequence>MFDCGIVLVANWPSVRGDPRRELRVGDWVYAKGRMDAKIVGEKG</sequence>
<name>A0ABM8IW62_9CREN</name>
<protein>
    <submittedName>
        <fullName evidence="1">Uncharacterized protein</fullName>
    </submittedName>
</protein>
<keyword evidence="2" id="KW-1185">Reference proteome</keyword>
<dbReference type="Proteomes" id="UP001341135">
    <property type="component" value="Chromosome"/>
</dbReference>
<reference evidence="1 2" key="1">
    <citation type="submission" date="2023-09" db="EMBL/GenBank/DDBJ databases">
        <title>Pyrofollis japonicus gen. nov. sp. nov., a novel member of the family Pyrodictiaceae isolated from the Iheya North hydrothermal field.</title>
        <authorList>
            <person name="Miyazaki U."/>
            <person name="Sanari M."/>
            <person name="Tame A."/>
            <person name="Kitajima M."/>
            <person name="Okamoto A."/>
            <person name="Sawayama S."/>
            <person name="Miyazaki J."/>
            <person name="Takai K."/>
            <person name="Nakagawa S."/>
        </authorList>
    </citation>
    <scope>NUCLEOTIDE SEQUENCE [LARGE SCALE GENOMIC DNA]</scope>
    <source>
        <strain evidence="1 2">AV2</strain>
    </source>
</reference>
<proteinExistence type="predicted"/>
<evidence type="ECO:0000313" key="2">
    <source>
        <dbReference type="Proteomes" id="UP001341135"/>
    </source>
</evidence>
<evidence type="ECO:0000313" key="1">
    <source>
        <dbReference type="EMBL" id="BES81805.1"/>
    </source>
</evidence>
<gene>
    <name evidence="1" type="ORF">PABY_13720</name>
</gene>
<organism evidence="1 2">
    <name type="scientific">Pyrodictium abyssi</name>
    <dbReference type="NCBI Taxonomy" id="54256"/>
    <lineage>
        <taxon>Archaea</taxon>
        <taxon>Thermoproteota</taxon>
        <taxon>Thermoprotei</taxon>
        <taxon>Desulfurococcales</taxon>
        <taxon>Pyrodictiaceae</taxon>
        <taxon>Pyrodictium</taxon>
    </lineage>
</organism>